<name>A0ABP9DAG6_9BACT</name>
<dbReference type="EMBL" id="BAABJX010000033">
    <property type="protein sequence ID" value="GAA4837330.1"/>
    <property type="molecule type" value="Genomic_DNA"/>
</dbReference>
<evidence type="ECO:0000313" key="1">
    <source>
        <dbReference type="EMBL" id="GAA4837330.1"/>
    </source>
</evidence>
<evidence type="ECO:0008006" key="3">
    <source>
        <dbReference type="Google" id="ProtNLM"/>
    </source>
</evidence>
<accession>A0ABP9DAG6</accession>
<proteinExistence type="predicted"/>
<keyword evidence="2" id="KW-1185">Reference proteome</keyword>
<protein>
    <recommendedName>
        <fullName evidence="3">YopX protein domain-containing protein</fullName>
    </recommendedName>
</protein>
<gene>
    <name evidence="1" type="ORF">GCM10023331_23220</name>
</gene>
<dbReference type="Proteomes" id="UP001500298">
    <property type="component" value="Unassembled WGS sequence"/>
</dbReference>
<comment type="caution">
    <text evidence="1">The sequence shown here is derived from an EMBL/GenBank/DDBJ whole genome shotgun (WGS) entry which is preliminary data.</text>
</comment>
<organism evidence="1 2">
    <name type="scientific">Algivirga pacifica</name>
    <dbReference type="NCBI Taxonomy" id="1162670"/>
    <lineage>
        <taxon>Bacteria</taxon>
        <taxon>Pseudomonadati</taxon>
        <taxon>Bacteroidota</taxon>
        <taxon>Cytophagia</taxon>
        <taxon>Cytophagales</taxon>
        <taxon>Flammeovirgaceae</taxon>
        <taxon>Algivirga</taxon>
    </lineage>
</organism>
<evidence type="ECO:0000313" key="2">
    <source>
        <dbReference type="Proteomes" id="UP001500298"/>
    </source>
</evidence>
<reference evidence="2" key="1">
    <citation type="journal article" date="2019" name="Int. J. Syst. Evol. Microbiol.">
        <title>The Global Catalogue of Microorganisms (GCM) 10K type strain sequencing project: providing services to taxonomists for standard genome sequencing and annotation.</title>
        <authorList>
            <consortium name="The Broad Institute Genomics Platform"/>
            <consortium name="The Broad Institute Genome Sequencing Center for Infectious Disease"/>
            <person name="Wu L."/>
            <person name="Ma J."/>
        </authorList>
    </citation>
    <scope>NUCLEOTIDE SEQUENCE [LARGE SCALE GENOMIC DNA]</scope>
    <source>
        <strain evidence="2">JCM 18326</strain>
    </source>
</reference>
<sequence>MRHFIEFTDQNGNSLIGKGIIEKDSIFKLSVTRDHNGLYDTTFIPWEGIELGNVTYIEGAYRSDGRDSLKYDWWVEKTKHSIFFQDQQTLYDYKLLFLINGQEYEFYFTRYHRSKDDKIIVQLIHNGDEVPIYAENEAYKPYSIVNYKAVLPGY</sequence>